<reference evidence="1 2" key="1">
    <citation type="submission" date="2014-12" db="EMBL/GenBank/DDBJ databases">
        <title>Draft genome sequences of 10 type strains of Lactococcus.</title>
        <authorList>
            <person name="Sun Z."/>
            <person name="Zhong Z."/>
            <person name="Liu W."/>
            <person name="Zhang W."/>
            <person name="Zhang H."/>
        </authorList>
    </citation>
    <scope>NUCLEOTIDE SEQUENCE [LARGE SCALE GENOMIC DNA]</scope>
    <source>
        <strain evidence="1 2">DSM 21502</strain>
    </source>
</reference>
<accession>A0A2A5SV77</accession>
<evidence type="ECO:0000313" key="1">
    <source>
        <dbReference type="EMBL" id="PCS19802.1"/>
    </source>
</evidence>
<comment type="caution">
    <text evidence="1">The sequence shown here is derived from an EMBL/GenBank/DDBJ whole genome shotgun (WGS) entry which is preliminary data.</text>
</comment>
<dbReference type="Proteomes" id="UP000218711">
    <property type="component" value="Unassembled WGS sequence"/>
</dbReference>
<dbReference type="AlphaFoldDB" id="A0A2A5SV77"/>
<evidence type="ECO:0000313" key="2">
    <source>
        <dbReference type="Proteomes" id="UP000218711"/>
    </source>
</evidence>
<dbReference type="EMBL" id="JXKC01000002">
    <property type="protein sequence ID" value="PCS19802.1"/>
    <property type="molecule type" value="Genomic_DNA"/>
</dbReference>
<organism evidence="1 2">
    <name type="scientific">Lactococcus cremoris subsp. tructae</name>
    <dbReference type="NCBI Taxonomy" id="542833"/>
    <lineage>
        <taxon>Bacteria</taxon>
        <taxon>Bacillati</taxon>
        <taxon>Bacillota</taxon>
        <taxon>Bacilli</taxon>
        <taxon>Lactobacillales</taxon>
        <taxon>Streptococcaceae</taxon>
        <taxon>Lactococcus</taxon>
    </lineage>
</organism>
<gene>
    <name evidence="1" type="ORF">RU92_GL001320</name>
</gene>
<sequence>MERSQTMKNMNMEIAQQEQTDNQQIAKNHKIETKVMKLVVDSYLQGAQTCEVHDGKILGVSIHQGACDSIHLFINDDHKVTVEVSQGISRISLMKKKNIEDIDYILPFMKCLGVSEGQVMKNYPII</sequence>
<proteinExistence type="predicted"/>
<protein>
    <submittedName>
        <fullName evidence="1">Uncharacterized protein</fullName>
    </submittedName>
</protein>
<name>A0A2A5SV77_LACLC</name>